<comment type="similarity">
    <text evidence="4 5">Belongs to the peptidase T1A family.</text>
</comment>
<keyword evidence="5" id="KW-0963">Cytoplasm</keyword>
<dbReference type="KEGG" id="more:E1B28_000417"/>
<dbReference type="PROSITE" id="PS00388">
    <property type="entry name" value="PROTEASOME_ALPHA_1"/>
    <property type="match status" value="1"/>
</dbReference>
<evidence type="ECO:0000256" key="3">
    <source>
        <dbReference type="ARBA" id="ARBA00023242"/>
    </source>
</evidence>
<evidence type="ECO:0000313" key="8">
    <source>
        <dbReference type="Proteomes" id="UP001049176"/>
    </source>
</evidence>
<dbReference type="SMART" id="SM00948">
    <property type="entry name" value="Proteasome_A_N"/>
    <property type="match status" value="1"/>
</dbReference>
<dbReference type="GeneID" id="66069493"/>
<dbReference type="CDD" id="cd03752">
    <property type="entry name" value="proteasome_alpha_type_4"/>
    <property type="match status" value="1"/>
</dbReference>
<dbReference type="PANTHER" id="PTHR11599">
    <property type="entry name" value="PROTEASOME SUBUNIT ALPHA/BETA"/>
    <property type="match status" value="1"/>
</dbReference>
<comment type="caution">
    <text evidence="7">The sequence shown here is derived from an EMBL/GenBank/DDBJ whole genome shotgun (WGS) entry which is preliminary data.</text>
</comment>
<evidence type="ECO:0000259" key="6">
    <source>
        <dbReference type="PROSITE" id="PS00388"/>
    </source>
</evidence>
<keyword evidence="2 4" id="KW-0647">Proteasome</keyword>
<dbReference type="GO" id="GO:0019773">
    <property type="term" value="C:proteasome core complex, alpha-subunit complex"/>
    <property type="evidence" value="ECO:0007669"/>
    <property type="project" value="UniProtKB-UniRule"/>
</dbReference>
<feature type="domain" description="Proteasome alpha-type subunits" evidence="6">
    <location>
        <begin position="35"/>
        <end position="57"/>
    </location>
</feature>
<dbReference type="GO" id="GO:0005634">
    <property type="term" value="C:nucleus"/>
    <property type="evidence" value="ECO:0007669"/>
    <property type="project" value="UniProtKB-SubCell"/>
</dbReference>
<dbReference type="InterPro" id="IPR029055">
    <property type="entry name" value="Ntn_hydrolases_N"/>
</dbReference>
<sequence>MRSGKVWEFLTRATRTLEAERVYPHPITFTMARRYDSRTTIFSPEGRLYQIEYAMEAISHAGTVLGVLAKDGVVLAAEKKVTGKLLDLSYTKEGGYGGSGEKIYLLNSNVIGGVAGLTADANSLINYARSAAQQHLLSYNEDIPVELLAQRLCDLKQGYTQYGGLRPFGVSLLYAGHDPRHNFQLYHSDPSGNYSGWKATCIGANNGTAQSLLKQEYKDDIEVKAAISLVLKTMSKTMDSTTLGSEKLEFAVLTLDPETKQPKAKIYRPDEIDQLLQSEGLAKKDEDAAMKS</sequence>
<dbReference type="EMBL" id="CM032181">
    <property type="protein sequence ID" value="KAG7098473.1"/>
    <property type="molecule type" value="Genomic_DNA"/>
</dbReference>
<accession>A0A9P8AEG1</accession>
<dbReference type="FunFam" id="3.60.20.10:FF:000031">
    <property type="entry name" value="Proteasome subunit alpha type"/>
    <property type="match status" value="1"/>
</dbReference>
<dbReference type="InterPro" id="IPR001353">
    <property type="entry name" value="Proteasome_sua/b"/>
</dbReference>
<protein>
    <recommendedName>
        <fullName evidence="5">Proteasome subunit alpha type</fullName>
    </recommendedName>
</protein>
<evidence type="ECO:0000256" key="4">
    <source>
        <dbReference type="PROSITE-ProRule" id="PRU00808"/>
    </source>
</evidence>
<dbReference type="GO" id="GO:0006511">
    <property type="term" value="P:ubiquitin-dependent protein catabolic process"/>
    <property type="evidence" value="ECO:0007669"/>
    <property type="project" value="InterPro"/>
</dbReference>
<dbReference type="RefSeq" id="XP_043014943.1">
    <property type="nucleotide sequence ID" value="XM_043146243.1"/>
</dbReference>
<dbReference type="Pfam" id="PF10584">
    <property type="entry name" value="Proteasome_A_N"/>
    <property type="match status" value="1"/>
</dbReference>
<dbReference type="InterPro" id="IPR000426">
    <property type="entry name" value="Proteasome_asu_N"/>
</dbReference>
<dbReference type="NCBIfam" id="NF003075">
    <property type="entry name" value="PRK03996.1"/>
    <property type="match status" value="1"/>
</dbReference>
<evidence type="ECO:0000313" key="7">
    <source>
        <dbReference type="EMBL" id="KAG7098473.1"/>
    </source>
</evidence>
<evidence type="ECO:0000256" key="1">
    <source>
        <dbReference type="ARBA" id="ARBA00002000"/>
    </source>
</evidence>
<evidence type="ECO:0000256" key="2">
    <source>
        <dbReference type="ARBA" id="ARBA00022942"/>
    </source>
</evidence>
<comment type="function">
    <text evidence="1">The proteasome is a multicatalytic proteinase complex which is characterized by its ability to cleave peptides with Arg, Phe, Tyr, Leu, and Glu adjacent to the leaving group at neutral or slightly basic pH. The proteasome has an ATP-dependent proteolytic activity.</text>
</comment>
<keyword evidence="3 5" id="KW-0539">Nucleus</keyword>
<evidence type="ECO:0000256" key="5">
    <source>
        <dbReference type="RuleBase" id="RU000551"/>
    </source>
</evidence>
<gene>
    <name evidence="7" type="ORF">E1B28_000417</name>
</gene>
<dbReference type="PROSITE" id="PS51475">
    <property type="entry name" value="PROTEASOME_ALPHA_2"/>
    <property type="match status" value="1"/>
</dbReference>
<dbReference type="OrthoDB" id="431557at2759"/>
<name>A0A9P8AEG1_9AGAR</name>
<dbReference type="Proteomes" id="UP001049176">
    <property type="component" value="Chromosome 1"/>
</dbReference>
<dbReference type="AlphaFoldDB" id="A0A9P8AEG1"/>
<proteinExistence type="inferred from homology"/>
<organism evidence="7 8">
    <name type="scientific">Marasmius oreades</name>
    <name type="common">fairy-ring Marasmius</name>
    <dbReference type="NCBI Taxonomy" id="181124"/>
    <lineage>
        <taxon>Eukaryota</taxon>
        <taxon>Fungi</taxon>
        <taxon>Dikarya</taxon>
        <taxon>Basidiomycota</taxon>
        <taxon>Agaricomycotina</taxon>
        <taxon>Agaricomycetes</taxon>
        <taxon>Agaricomycetidae</taxon>
        <taxon>Agaricales</taxon>
        <taxon>Marasmiineae</taxon>
        <taxon>Marasmiaceae</taxon>
        <taxon>Marasmius</taxon>
    </lineage>
</organism>
<dbReference type="SUPFAM" id="SSF56235">
    <property type="entry name" value="N-terminal nucleophile aminohydrolases (Ntn hydrolases)"/>
    <property type="match status" value="1"/>
</dbReference>
<dbReference type="Gene3D" id="3.60.20.10">
    <property type="entry name" value="Glutamine Phosphoribosylpyrophosphate, subunit 1, domain 1"/>
    <property type="match status" value="1"/>
</dbReference>
<dbReference type="GO" id="GO:0005737">
    <property type="term" value="C:cytoplasm"/>
    <property type="evidence" value="ECO:0007669"/>
    <property type="project" value="UniProtKB-SubCell"/>
</dbReference>
<comment type="subunit">
    <text evidence="5">The 26S proteasome consists of a 20S proteasome core and two 19S regulatory subunits.</text>
</comment>
<dbReference type="InterPro" id="IPR023332">
    <property type="entry name" value="Proteasome_alpha-type"/>
</dbReference>
<dbReference type="Pfam" id="PF00227">
    <property type="entry name" value="Proteasome"/>
    <property type="match status" value="1"/>
</dbReference>
<keyword evidence="8" id="KW-1185">Reference proteome</keyword>
<dbReference type="InterPro" id="IPR050115">
    <property type="entry name" value="Proteasome_alpha"/>
</dbReference>
<comment type="subcellular location">
    <subcellularLocation>
        <location evidence="5">Cytoplasm</location>
    </subcellularLocation>
    <subcellularLocation>
        <location evidence="5">Nucleus</location>
    </subcellularLocation>
</comment>
<reference evidence="7" key="1">
    <citation type="journal article" date="2021" name="Genome Biol. Evol.">
        <title>The assembled and annotated genome of the fairy-ring fungus Marasmius oreades.</title>
        <authorList>
            <person name="Hiltunen M."/>
            <person name="Ament-Velasquez S.L."/>
            <person name="Johannesson H."/>
        </authorList>
    </citation>
    <scope>NUCLEOTIDE SEQUENCE</scope>
    <source>
        <strain evidence="7">03SP1</strain>
    </source>
</reference>